<dbReference type="Pfam" id="PF00975">
    <property type="entry name" value="Thioesterase"/>
    <property type="match status" value="1"/>
</dbReference>
<dbReference type="InterPro" id="IPR012223">
    <property type="entry name" value="TEII"/>
</dbReference>
<reference evidence="3 4" key="1">
    <citation type="submission" date="2017-01" db="EMBL/GenBank/DDBJ databases">
        <title>Whole-Genome Shotgun Sequencing of Two beta-Proteobacterial Species in Search of the Bulgecin Biosynthetic Cluster.</title>
        <authorList>
            <person name="Horsman M.E."/>
            <person name="Marous D.R."/>
            <person name="Li R."/>
            <person name="Oliver R.A."/>
            <person name="Byun B."/>
            <person name="Emrich S.J."/>
            <person name="Boggess B."/>
            <person name="Townsend C.A."/>
            <person name="Mobashery S."/>
        </authorList>
    </citation>
    <scope>NUCLEOTIDE SEQUENCE [LARGE SCALE GENOMIC DNA]</scope>
    <source>
        <strain evidence="3 4">ATCC 31433</strain>
    </source>
</reference>
<dbReference type="GO" id="GO:0008610">
    <property type="term" value="P:lipid biosynthetic process"/>
    <property type="evidence" value="ECO:0007669"/>
    <property type="project" value="TreeGrafter"/>
</dbReference>
<accession>A0A2A4FM39</accession>
<evidence type="ECO:0000256" key="1">
    <source>
        <dbReference type="ARBA" id="ARBA00007169"/>
    </source>
</evidence>
<evidence type="ECO:0000313" key="3">
    <source>
        <dbReference type="EMBL" id="PCE33694.1"/>
    </source>
</evidence>
<dbReference type="GeneID" id="69005289"/>
<dbReference type="Gene3D" id="3.40.50.1820">
    <property type="entry name" value="alpha/beta hydrolase"/>
    <property type="match status" value="1"/>
</dbReference>
<dbReference type="InterPro" id="IPR029058">
    <property type="entry name" value="AB_hydrolase_fold"/>
</dbReference>
<dbReference type="PANTHER" id="PTHR11487">
    <property type="entry name" value="THIOESTERASE"/>
    <property type="match status" value="1"/>
</dbReference>
<evidence type="ECO:0000313" key="4">
    <source>
        <dbReference type="Proteomes" id="UP000217994"/>
    </source>
</evidence>
<dbReference type="EMBL" id="MTZU01000011">
    <property type="protein sequence ID" value="PCE33694.1"/>
    <property type="molecule type" value="Genomic_DNA"/>
</dbReference>
<dbReference type="Proteomes" id="UP000217994">
    <property type="component" value="Unassembled WGS sequence"/>
</dbReference>
<dbReference type="RefSeq" id="WP_084908283.1">
    <property type="nucleotide sequence ID" value="NZ_CP020738.1"/>
</dbReference>
<name>A0A2A4FM39_9BURK</name>
<feature type="domain" description="Thioesterase" evidence="2">
    <location>
        <begin position="4"/>
        <end position="224"/>
    </location>
</feature>
<dbReference type="PANTHER" id="PTHR11487:SF0">
    <property type="entry name" value="S-ACYL FATTY ACID SYNTHASE THIOESTERASE, MEDIUM CHAIN"/>
    <property type="match status" value="1"/>
</dbReference>
<dbReference type="SUPFAM" id="SSF53474">
    <property type="entry name" value="alpha/beta-Hydrolases"/>
    <property type="match status" value="1"/>
</dbReference>
<proteinExistence type="inferred from homology"/>
<protein>
    <recommendedName>
        <fullName evidence="2">Thioesterase domain-containing protein</fullName>
    </recommendedName>
</protein>
<sequence>MNNIYLLPYAGGSVSNYRSYVEAFPDQAGRVVAVEIPGRGKRSHEPFAHSIPECAALTVEQIDTTSGDYIIHGHCMGALLAFEVIKLLEAREQRLPRFMVASGRNAPKYATTWSRHVEGLDDRRFFDALQEIGGVPRGLNFAMSRQFLTIIRADQKMSRDYDPGNTKINVPVLALAGRDDDMTNAAALEEWRDYTSGAVAVKWLDGQHYFIFDQASQVASCIEAFDKLVDR</sequence>
<comment type="caution">
    <text evidence="3">The sequence shown here is derived from an EMBL/GenBank/DDBJ whole genome shotgun (WGS) entry which is preliminary data.</text>
</comment>
<comment type="similarity">
    <text evidence="1">Belongs to the thioesterase family.</text>
</comment>
<gene>
    <name evidence="3" type="ORF">BZL54_04100</name>
</gene>
<dbReference type="InterPro" id="IPR001031">
    <property type="entry name" value="Thioesterase"/>
</dbReference>
<evidence type="ECO:0000259" key="2">
    <source>
        <dbReference type="Pfam" id="PF00975"/>
    </source>
</evidence>
<dbReference type="AlphaFoldDB" id="A0A2A4FM39"/>
<organism evidence="3 4">
    <name type="scientific">Burkholderia ubonensis subsp. mesacidophila</name>
    <dbReference type="NCBI Taxonomy" id="265293"/>
    <lineage>
        <taxon>Bacteria</taxon>
        <taxon>Pseudomonadati</taxon>
        <taxon>Pseudomonadota</taxon>
        <taxon>Betaproteobacteria</taxon>
        <taxon>Burkholderiales</taxon>
        <taxon>Burkholderiaceae</taxon>
        <taxon>Burkholderia</taxon>
        <taxon>Burkholderia cepacia complex</taxon>
    </lineage>
</organism>